<feature type="chain" id="PRO_5045364644" evidence="2">
    <location>
        <begin position="19"/>
        <end position="242"/>
    </location>
</feature>
<proteinExistence type="predicted"/>
<feature type="compositionally biased region" description="Polar residues" evidence="1">
    <location>
        <begin position="43"/>
        <end position="52"/>
    </location>
</feature>
<feature type="region of interest" description="Disordered" evidence="1">
    <location>
        <begin position="19"/>
        <end position="114"/>
    </location>
</feature>
<evidence type="ECO:0000313" key="4">
    <source>
        <dbReference type="Proteomes" id="UP001648503"/>
    </source>
</evidence>
<evidence type="ECO:0000313" key="3">
    <source>
        <dbReference type="EMBL" id="KAH6593838.1"/>
    </source>
</evidence>
<name>A0ABQ8F858_9FUNG</name>
<gene>
    <name evidence="3" type="ORF">BASA50_007064</name>
</gene>
<dbReference type="EMBL" id="JAFCIX010000344">
    <property type="protein sequence ID" value="KAH6593838.1"/>
    <property type="molecule type" value="Genomic_DNA"/>
</dbReference>
<protein>
    <submittedName>
        <fullName evidence="3">Uncharacterized protein</fullName>
    </submittedName>
</protein>
<comment type="caution">
    <text evidence="3">The sequence shown here is derived from an EMBL/GenBank/DDBJ whole genome shotgun (WGS) entry which is preliminary data.</text>
</comment>
<organism evidence="3 4">
    <name type="scientific">Batrachochytrium salamandrivorans</name>
    <dbReference type="NCBI Taxonomy" id="1357716"/>
    <lineage>
        <taxon>Eukaryota</taxon>
        <taxon>Fungi</taxon>
        <taxon>Fungi incertae sedis</taxon>
        <taxon>Chytridiomycota</taxon>
        <taxon>Chytridiomycota incertae sedis</taxon>
        <taxon>Chytridiomycetes</taxon>
        <taxon>Rhizophydiales</taxon>
        <taxon>Rhizophydiales incertae sedis</taxon>
        <taxon>Batrachochytrium</taxon>
    </lineage>
</organism>
<keyword evidence="2" id="KW-0732">Signal</keyword>
<sequence>MKFNALVVAAMVITSVNAGLPDKLPSGVENSGGRSMSVFPPDSSGNGLSMSQDIDHTNKEPADDSDDYYADNANKDLASSSNGAHIEEKSGDSSGGDGIGEDPARYSSRTHAKERSSAREIRIDVFDRVHFKSSPECTPFISELHRLWEKAMDITYDARSQVMTLKGPSIRKKRFLIKSVNKKSPLYIRCTTKLKILKEERAVVDEDYRGVWHDLKEKGCWIDALDLMSPEKMVEYKPFPKF</sequence>
<dbReference type="Proteomes" id="UP001648503">
    <property type="component" value="Unassembled WGS sequence"/>
</dbReference>
<feature type="compositionally biased region" description="Basic and acidic residues" evidence="1">
    <location>
        <begin position="53"/>
        <end position="62"/>
    </location>
</feature>
<reference evidence="3 4" key="1">
    <citation type="submission" date="2021-02" db="EMBL/GenBank/DDBJ databases">
        <title>Variation within the Batrachochytrium salamandrivorans European outbreak.</title>
        <authorList>
            <person name="Kelly M."/>
            <person name="Pasmans F."/>
            <person name="Shea T.P."/>
            <person name="Munoz J.F."/>
            <person name="Carranza S."/>
            <person name="Cuomo C.A."/>
            <person name="Martel A."/>
        </authorList>
    </citation>
    <scope>NUCLEOTIDE SEQUENCE [LARGE SCALE GENOMIC DNA]</scope>
    <source>
        <strain evidence="3 4">AMFP18/2</strain>
    </source>
</reference>
<keyword evidence="4" id="KW-1185">Reference proteome</keyword>
<feature type="signal peptide" evidence="2">
    <location>
        <begin position="1"/>
        <end position="18"/>
    </location>
</feature>
<evidence type="ECO:0000256" key="1">
    <source>
        <dbReference type="SAM" id="MobiDB-lite"/>
    </source>
</evidence>
<accession>A0ABQ8F858</accession>
<evidence type="ECO:0000256" key="2">
    <source>
        <dbReference type="SAM" id="SignalP"/>
    </source>
</evidence>